<name>A0A931HY30_9HYPH</name>
<keyword evidence="7" id="KW-1185">Reference proteome</keyword>
<dbReference type="EMBL" id="JADZLT010000037">
    <property type="protein sequence ID" value="MBH0236492.1"/>
    <property type="molecule type" value="Genomic_DNA"/>
</dbReference>
<evidence type="ECO:0000256" key="1">
    <source>
        <dbReference type="ARBA" id="ARBA00001946"/>
    </source>
</evidence>
<dbReference type="InterPro" id="IPR006439">
    <property type="entry name" value="HAD-SF_hydro_IA"/>
</dbReference>
<proteinExistence type="inferred from homology"/>
<dbReference type="AlphaFoldDB" id="A0A931HY30"/>
<dbReference type="SFLD" id="SFLDG01129">
    <property type="entry name" value="C1.5:_HAD__Beta-PGM__Phosphata"/>
    <property type="match status" value="1"/>
</dbReference>
<dbReference type="NCBIfam" id="TIGR01509">
    <property type="entry name" value="HAD-SF-IA-v3"/>
    <property type="match status" value="1"/>
</dbReference>
<dbReference type="CDD" id="cd07505">
    <property type="entry name" value="HAD_BPGM-like"/>
    <property type="match status" value="1"/>
</dbReference>
<comment type="similarity">
    <text evidence="2">Belongs to the HAD-like hydrolase superfamily. CbbY/CbbZ/Gph/YieH family.</text>
</comment>
<dbReference type="PANTHER" id="PTHR46193">
    <property type="entry name" value="6-PHOSPHOGLUCONATE PHOSPHATASE"/>
    <property type="match status" value="1"/>
</dbReference>
<comment type="cofactor">
    <cofactor evidence="1">
        <name>Mg(2+)</name>
        <dbReference type="ChEBI" id="CHEBI:18420"/>
    </cofactor>
</comment>
<gene>
    <name evidence="6" type="ORF">I5731_01535</name>
</gene>
<dbReference type="InterPro" id="IPR051600">
    <property type="entry name" value="Beta-PGM-like"/>
</dbReference>
<accession>A0A931HY30</accession>
<dbReference type="InterPro" id="IPR036412">
    <property type="entry name" value="HAD-like_sf"/>
</dbReference>
<dbReference type="SFLD" id="SFLDS00003">
    <property type="entry name" value="Haloacid_Dehalogenase"/>
    <property type="match status" value="1"/>
</dbReference>
<dbReference type="Pfam" id="PF00702">
    <property type="entry name" value="Hydrolase"/>
    <property type="match status" value="1"/>
</dbReference>
<evidence type="ECO:0000313" key="6">
    <source>
        <dbReference type="EMBL" id="MBH0236492.1"/>
    </source>
</evidence>
<protein>
    <submittedName>
        <fullName evidence="6">HAD family phosphatase</fullName>
    </submittedName>
</protein>
<reference evidence="6" key="1">
    <citation type="submission" date="2020-12" db="EMBL/GenBank/DDBJ databases">
        <title>Methylobrevis albus sp. nov., isolated from fresh water lack sediment.</title>
        <authorList>
            <person name="Zou Q."/>
        </authorList>
    </citation>
    <scope>NUCLEOTIDE SEQUENCE</scope>
    <source>
        <strain evidence="6">L22</strain>
    </source>
</reference>
<evidence type="ECO:0000256" key="4">
    <source>
        <dbReference type="ARBA" id="ARBA00022842"/>
    </source>
</evidence>
<dbReference type="RefSeq" id="WP_197309596.1">
    <property type="nucleotide sequence ID" value="NZ_JADZLT010000037.1"/>
</dbReference>
<dbReference type="InterPro" id="IPR023198">
    <property type="entry name" value="PGP-like_dom2"/>
</dbReference>
<evidence type="ECO:0000313" key="7">
    <source>
        <dbReference type="Proteomes" id="UP000631694"/>
    </source>
</evidence>
<dbReference type="Gene3D" id="1.10.150.240">
    <property type="entry name" value="Putative phosphatase, domain 2"/>
    <property type="match status" value="1"/>
</dbReference>
<sequence length="223" mass="23892">MTTTNTAIRGLIFDMDGTLVDNMGFHTDSWGLWYASHGLPFDADDFLRTNAGRASDEVIGGLLPHLGSDARISEGDRREAMFRAAYQPAMAAMPGLEPFLGRWADAGGAMAVATAAPQENADMILDGLDLRRFFAGVMSPTMGYRGKPHPDLFLAAAETMRLSPAECLVFEDAPMGIEAARRAGMRAVAVTTTTSADALAADHVALAITRFDDPRLWTLLGLA</sequence>
<dbReference type="Proteomes" id="UP000631694">
    <property type="component" value="Unassembled WGS sequence"/>
</dbReference>
<dbReference type="SUPFAM" id="SSF56784">
    <property type="entry name" value="HAD-like"/>
    <property type="match status" value="1"/>
</dbReference>
<comment type="caution">
    <text evidence="6">The sequence shown here is derived from an EMBL/GenBank/DDBJ whole genome shotgun (WGS) entry which is preliminary data.</text>
</comment>
<evidence type="ECO:0000256" key="3">
    <source>
        <dbReference type="ARBA" id="ARBA00022723"/>
    </source>
</evidence>
<dbReference type="GO" id="GO:0046872">
    <property type="term" value="F:metal ion binding"/>
    <property type="evidence" value="ECO:0007669"/>
    <property type="project" value="UniProtKB-KW"/>
</dbReference>
<dbReference type="InterPro" id="IPR023214">
    <property type="entry name" value="HAD_sf"/>
</dbReference>
<keyword evidence="3" id="KW-0479">Metal-binding</keyword>
<evidence type="ECO:0000256" key="5">
    <source>
        <dbReference type="ARBA" id="ARBA00023277"/>
    </source>
</evidence>
<organism evidence="6 7">
    <name type="scientific">Methylobrevis albus</name>
    <dbReference type="NCBI Taxonomy" id="2793297"/>
    <lineage>
        <taxon>Bacteria</taxon>
        <taxon>Pseudomonadati</taxon>
        <taxon>Pseudomonadota</taxon>
        <taxon>Alphaproteobacteria</taxon>
        <taxon>Hyphomicrobiales</taxon>
        <taxon>Pleomorphomonadaceae</taxon>
        <taxon>Methylobrevis</taxon>
    </lineage>
</organism>
<dbReference type="PANTHER" id="PTHR46193:SF18">
    <property type="entry name" value="HEXITOL PHOSPHATASE B"/>
    <property type="match status" value="1"/>
</dbReference>
<dbReference type="Gene3D" id="3.40.50.1000">
    <property type="entry name" value="HAD superfamily/HAD-like"/>
    <property type="match status" value="1"/>
</dbReference>
<evidence type="ECO:0000256" key="2">
    <source>
        <dbReference type="ARBA" id="ARBA00006171"/>
    </source>
</evidence>
<keyword evidence="5" id="KW-0119">Carbohydrate metabolism</keyword>
<keyword evidence="4" id="KW-0460">Magnesium</keyword>
<dbReference type="GO" id="GO:0003824">
    <property type="term" value="F:catalytic activity"/>
    <property type="evidence" value="ECO:0007669"/>
    <property type="project" value="UniProtKB-ARBA"/>
</dbReference>